<evidence type="ECO:0000256" key="1">
    <source>
        <dbReference type="SAM" id="MobiDB-lite"/>
    </source>
</evidence>
<feature type="compositionally biased region" description="Polar residues" evidence="1">
    <location>
        <begin position="160"/>
        <end position="175"/>
    </location>
</feature>
<dbReference type="Pfam" id="PF05699">
    <property type="entry name" value="Dimer_Tnp_hAT"/>
    <property type="match status" value="1"/>
</dbReference>
<sequence length="256" mass="29493">MLKRASKLQSCISAFCEKYDEYNLEPHEWLKLDQLCNFMGLLYDATNTISPENTVTLLLAAPVYIMMMKELHETTTRYNAQDLIPSAIEMLNKLRGYFNAAIKKPVYLCATLLDPRIKEGLLDRPGVLETLNLTKETILENFKIEAQKFTSDRYNEDQTNDNPNSNTPQNTFKSSIFTKKRRKITSLNNEIKDYFASETEDKSCDPLLYWKANSTQLPSLANMTRKFLAVPASREGFLCRPSHTRLHTKSHVHQNP</sequence>
<evidence type="ECO:0000313" key="3">
    <source>
        <dbReference type="EMBL" id="KAA1117220.1"/>
    </source>
</evidence>
<protein>
    <submittedName>
        <fullName evidence="3">Zinc finger BED domain-containing protein 4</fullName>
    </submittedName>
</protein>
<dbReference type="InterPro" id="IPR012337">
    <property type="entry name" value="RNaseH-like_sf"/>
</dbReference>
<feature type="region of interest" description="Disordered" evidence="1">
    <location>
        <begin position="153"/>
        <end position="175"/>
    </location>
</feature>
<feature type="domain" description="HAT C-terminal dimerisation" evidence="2">
    <location>
        <begin position="195"/>
        <end position="234"/>
    </location>
</feature>
<comment type="caution">
    <text evidence="3">The sequence shown here is derived from an EMBL/GenBank/DDBJ whole genome shotgun (WGS) entry which is preliminary data.</text>
</comment>
<dbReference type="AlphaFoldDB" id="A0A5B0QVN4"/>
<evidence type="ECO:0000313" key="4">
    <source>
        <dbReference type="Proteomes" id="UP000325313"/>
    </source>
</evidence>
<organism evidence="3 4">
    <name type="scientific">Puccinia graminis f. sp. tritici</name>
    <dbReference type="NCBI Taxonomy" id="56615"/>
    <lineage>
        <taxon>Eukaryota</taxon>
        <taxon>Fungi</taxon>
        <taxon>Dikarya</taxon>
        <taxon>Basidiomycota</taxon>
        <taxon>Pucciniomycotina</taxon>
        <taxon>Pucciniomycetes</taxon>
        <taxon>Pucciniales</taxon>
        <taxon>Pucciniaceae</taxon>
        <taxon>Puccinia</taxon>
    </lineage>
</organism>
<dbReference type="SUPFAM" id="SSF53098">
    <property type="entry name" value="Ribonuclease H-like"/>
    <property type="match status" value="1"/>
</dbReference>
<accession>A0A5B0QVN4</accession>
<dbReference type="EMBL" id="VDEP01000270">
    <property type="protein sequence ID" value="KAA1117220.1"/>
    <property type="molecule type" value="Genomic_DNA"/>
</dbReference>
<dbReference type="PANTHER" id="PTHR23272">
    <property type="entry name" value="BED FINGER-RELATED"/>
    <property type="match status" value="1"/>
</dbReference>
<dbReference type="Proteomes" id="UP000325313">
    <property type="component" value="Unassembled WGS sequence"/>
</dbReference>
<gene>
    <name evidence="3" type="primary">ZBED4_1</name>
    <name evidence="3" type="ORF">PGTUg99_037100</name>
</gene>
<dbReference type="InterPro" id="IPR008906">
    <property type="entry name" value="HATC_C_dom"/>
</dbReference>
<name>A0A5B0QVN4_PUCGR</name>
<evidence type="ECO:0000259" key="2">
    <source>
        <dbReference type="Pfam" id="PF05699"/>
    </source>
</evidence>
<dbReference type="GO" id="GO:0046983">
    <property type="term" value="F:protein dimerization activity"/>
    <property type="evidence" value="ECO:0007669"/>
    <property type="project" value="InterPro"/>
</dbReference>
<proteinExistence type="predicted"/>
<reference evidence="3 4" key="1">
    <citation type="submission" date="2019-05" db="EMBL/GenBank/DDBJ databases">
        <title>Emergence of the Ug99 lineage of the wheat stem rust pathogen through somatic hybridization.</title>
        <authorList>
            <person name="Li F."/>
            <person name="Upadhyaya N.M."/>
            <person name="Sperschneider J."/>
            <person name="Matny O."/>
            <person name="Nguyen-Phuc H."/>
            <person name="Mago R."/>
            <person name="Raley C."/>
            <person name="Miller M.E."/>
            <person name="Silverstein K.A.T."/>
            <person name="Henningsen E."/>
            <person name="Hirsch C.D."/>
            <person name="Visser B."/>
            <person name="Pretorius Z.A."/>
            <person name="Steffenson B.J."/>
            <person name="Schwessinger B."/>
            <person name="Dodds P.N."/>
            <person name="Figueroa M."/>
        </authorList>
    </citation>
    <scope>NUCLEOTIDE SEQUENCE [LARGE SCALE GENOMIC DNA]</scope>
    <source>
        <strain evidence="3 4">Ug99</strain>
    </source>
</reference>
<dbReference type="PANTHER" id="PTHR23272:SF161">
    <property type="entry name" value="ZINC FINGER BED DOMAIN-CONTAINING PROTEIN RICESLEEPER 1-LIKE"/>
    <property type="match status" value="1"/>
</dbReference>